<evidence type="ECO:0000313" key="2">
    <source>
        <dbReference type="Proteomes" id="UP001230328"/>
    </source>
</evidence>
<dbReference type="RefSeq" id="WP_307524781.1">
    <property type="nucleotide sequence ID" value="NZ_JAUSZI010000002.1"/>
</dbReference>
<dbReference type="EMBL" id="JAUSZI010000002">
    <property type="protein sequence ID" value="MDQ1029549.1"/>
    <property type="molecule type" value="Genomic_DNA"/>
</dbReference>
<organism evidence="1 2">
    <name type="scientific">Streptomyces umbrinus</name>
    <dbReference type="NCBI Taxonomy" id="67370"/>
    <lineage>
        <taxon>Bacteria</taxon>
        <taxon>Bacillati</taxon>
        <taxon>Actinomycetota</taxon>
        <taxon>Actinomycetes</taxon>
        <taxon>Kitasatosporales</taxon>
        <taxon>Streptomycetaceae</taxon>
        <taxon>Streptomyces</taxon>
        <taxon>Streptomyces phaeochromogenes group</taxon>
    </lineage>
</organism>
<gene>
    <name evidence="1" type="ORF">QF035_007131</name>
</gene>
<protein>
    <submittedName>
        <fullName evidence="1">DNA-binding transcriptional ArsR family regulator</fullName>
    </submittedName>
</protein>
<keyword evidence="2" id="KW-1185">Reference proteome</keyword>
<keyword evidence="1" id="KW-0238">DNA-binding</keyword>
<reference evidence="1 2" key="1">
    <citation type="submission" date="2023-07" db="EMBL/GenBank/DDBJ databases">
        <title>Comparative genomics of wheat-associated soil bacteria to identify genetic determinants of phenazine resistance.</title>
        <authorList>
            <person name="Mouncey N."/>
        </authorList>
    </citation>
    <scope>NUCLEOTIDE SEQUENCE [LARGE SCALE GENOMIC DNA]</scope>
    <source>
        <strain evidence="1 2">V2I4</strain>
    </source>
</reference>
<dbReference type="InterPro" id="IPR011991">
    <property type="entry name" value="ArsR-like_HTH"/>
</dbReference>
<accession>A0ABU0T155</accession>
<name>A0ABU0T155_9ACTN</name>
<sequence length="91" mass="9207">MTHEAVPGGGAPGLRALNALLGVPVPGSWNRSRNMGVTTTELAHDAGISPATAGHHVGILRKAGKAVLHSVTPLGPALLDGHSASRPRRLA</sequence>
<dbReference type="Proteomes" id="UP001230328">
    <property type="component" value="Unassembled WGS sequence"/>
</dbReference>
<dbReference type="GO" id="GO:0003677">
    <property type="term" value="F:DNA binding"/>
    <property type="evidence" value="ECO:0007669"/>
    <property type="project" value="UniProtKB-KW"/>
</dbReference>
<proteinExistence type="predicted"/>
<dbReference type="CDD" id="cd00090">
    <property type="entry name" value="HTH_ARSR"/>
    <property type="match status" value="1"/>
</dbReference>
<evidence type="ECO:0000313" key="1">
    <source>
        <dbReference type="EMBL" id="MDQ1029549.1"/>
    </source>
</evidence>
<comment type="caution">
    <text evidence="1">The sequence shown here is derived from an EMBL/GenBank/DDBJ whole genome shotgun (WGS) entry which is preliminary data.</text>
</comment>